<dbReference type="InterPro" id="IPR011049">
    <property type="entry name" value="Serralysin-like_metalloprot_C"/>
</dbReference>
<evidence type="ECO:0000256" key="6">
    <source>
        <dbReference type="SAM" id="MobiDB-lite"/>
    </source>
</evidence>
<dbReference type="PANTHER" id="PTHR38340:SF1">
    <property type="entry name" value="S-LAYER PROTEIN"/>
    <property type="match status" value="1"/>
</dbReference>
<reference evidence="8 9" key="1">
    <citation type="submission" date="2019-02" db="EMBL/GenBank/DDBJ databases">
        <title>Draft Genome Sequences of Six Type Strains of the Genus Massilia.</title>
        <authorList>
            <person name="Miess H."/>
            <person name="Frediansyhah A."/>
            <person name="Gross H."/>
        </authorList>
    </citation>
    <scope>NUCLEOTIDE SEQUENCE [LARGE SCALE GENOMIC DNA]</scope>
    <source>
        <strain evidence="8 9">DSM 17472</strain>
    </source>
</reference>
<evidence type="ECO:0000259" key="7">
    <source>
        <dbReference type="SMART" id="SM00235"/>
    </source>
</evidence>
<proteinExistence type="inferred from homology"/>
<dbReference type="SUPFAM" id="SSF55486">
    <property type="entry name" value="Metalloproteases ('zincins'), catalytic domain"/>
    <property type="match status" value="1"/>
</dbReference>
<sequence>MERLMQDSGINAIDALAYTSWNARPEMALTLTYSFLATPPASASADDRHGFVPMTTGQQDAARVAMGTWSAVANVTFVEVATGGRLLMGMNDQGDTSGAYAYYPNPGGVSALYLNDQSYNRIFTPGSYGAYVLIHELGHSLGLKHPGNYNAGGGGAPGPYLPLATDNADYTLMSYYEGSSTGINGKFAVTPMLYDVLAIQYLYGANMAYRTGDDVYTFGKTAAPSCIWDAGGVNTFDFSACTAATLIDLNEGAFSETAAGLRNVSIAYGVEVRVARAGDGGSTIIGNDLGDTITGGAGIDDVYGGAGRDSITGGAGNDSLRGGGGNDRLDGGGGNDFMAGGAGDDDYVVGSQGDVVVESASGGTDTVWTTLAAYALGGGIETLRYSGGAAGFAGTGNALANSITGGLGADLLDGGAGNDTLAGGGGADTIDGGAGTDTAVLAVRFDATTRVRVNATDLQLTDNASGVAVVLRNIETILFDGVAWSFDEAAGNAGTTGTALADLLTGGTTADTLQGLGGNDTLAGLAGDDSLDGGIGNDSLDGGAGNDTLLSASGRDTLAGGDGDDLYGIGASGVVIAEQAGGGHDRVDTTLARLVLAANVEDLAFTGRGGFAGTGNDAANLVTGGGGNDTLSGLAGDDVLHGGLGNDSLLGGDGDDALSGEGGRDTLDGGAGSDTARLAGTAGDYLVTRPNAASVVLTGLAGLSGHVVTLRNVEFVDFAGTTMALADVVAGIVSNGADVLPGTAGADTLDGKLGDDTMTGLGGDDTYVVDAAGDVVVEAAGGGTDTVRVALAKGLYTLAQHVEHAIVTGAGAVAVTGNDSGNRLAGNAAANTLAGLEGDDSLDGGAGNDRLDGGAGDDTLAGGAGLDTLAGGAGDDRYVIDAAGDIVIEADGGGHDTVQTVLASWTLAQHVENLAGTQAGVAYRFTGNGLDNAIDGNSGNDVLAGGGGNDTLRGGAGKDSLAGGDGDDRLEGGTGGDTLDGGAGDDTAVFAKALSGYARSRPAADDLRLVDTATGEIILVRHTETFEFAGVAATLAELQVGLVSAGDDLLTGTSGADTIDGLAGNDTMAGLDGDDLYVVGAAGDVIVEAPGAGADTARIAIATAGFVHALADGVEHAAVTSRVAGSITGNAAANVLTGNAAANTLAGAAGDDSLDGGAGSDSLLGGEGDDLLAGGSGSDTLEGGMGDDRYVVDTAGDQVVETAGGGIDTVRTALARWTMAAEIERLDYTGNGAFTGTGNALDNWIGGGRGADGLLGGDGDDTLAGGLGSDTLTGGAGQDTFVLRSDGGGAGGGIDTVADFVVHTDRLLVDVSVRGIGDDDAALEHAVAIAAGESFGTEAELVIVSGAAGPLSLAGAAALIGSADAAYAVGQGVLFAIGNGTSTALYRFVSAQADAAVSAGELTQIAQLAGVPDTTVEDYGFMR</sequence>
<name>A0ABX5RM48_9BURK</name>
<dbReference type="InterPro" id="IPR001343">
    <property type="entry name" value="Hemolysn_Ca-bd"/>
</dbReference>
<accession>A0ABX5RM48</accession>
<evidence type="ECO:0000256" key="3">
    <source>
        <dbReference type="ARBA" id="ARBA00009490"/>
    </source>
</evidence>
<dbReference type="Gene3D" id="3.40.390.10">
    <property type="entry name" value="Collagenase (Catalytic Domain)"/>
    <property type="match status" value="1"/>
</dbReference>
<evidence type="ECO:0000313" key="8">
    <source>
        <dbReference type="EMBL" id="QBH99607.1"/>
    </source>
</evidence>
<gene>
    <name evidence="8" type="ORF">EYF70_01170</name>
</gene>
<dbReference type="SUPFAM" id="SSF51120">
    <property type="entry name" value="beta-Roll"/>
    <property type="match status" value="8"/>
</dbReference>
<feature type="domain" description="Peptidase metallopeptidase" evidence="7">
    <location>
        <begin position="17"/>
        <end position="189"/>
    </location>
</feature>
<evidence type="ECO:0000256" key="2">
    <source>
        <dbReference type="ARBA" id="ARBA00004613"/>
    </source>
</evidence>
<comment type="cofactor">
    <cofactor evidence="1">
        <name>Ca(2+)</name>
        <dbReference type="ChEBI" id="CHEBI:29108"/>
    </cofactor>
</comment>
<protein>
    <recommendedName>
        <fullName evidence="7">Peptidase metallopeptidase domain-containing protein</fullName>
    </recommendedName>
</protein>
<dbReference type="Pfam" id="PF00353">
    <property type="entry name" value="HemolysinCabind"/>
    <property type="match status" value="12"/>
</dbReference>
<evidence type="ECO:0000256" key="1">
    <source>
        <dbReference type="ARBA" id="ARBA00001913"/>
    </source>
</evidence>
<dbReference type="InterPro" id="IPR024079">
    <property type="entry name" value="MetalloPept_cat_dom_sf"/>
</dbReference>
<organism evidence="8 9">
    <name type="scientific">Pseudoduganella albidiflava</name>
    <dbReference type="NCBI Taxonomy" id="321983"/>
    <lineage>
        <taxon>Bacteria</taxon>
        <taxon>Pseudomonadati</taxon>
        <taxon>Pseudomonadota</taxon>
        <taxon>Betaproteobacteria</taxon>
        <taxon>Burkholderiales</taxon>
        <taxon>Oxalobacteraceae</taxon>
        <taxon>Telluria group</taxon>
        <taxon>Pseudoduganella</taxon>
    </lineage>
</organism>
<dbReference type="EMBL" id="CP036401">
    <property type="protein sequence ID" value="QBH99607.1"/>
    <property type="molecule type" value="Genomic_DNA"/>
</dbReference>
<dbReference type="InterPro" id="IPR006026">
    <property type="entry name" value="Peptidase_Metallo"/>
</dbReference>
<feature type="region of interest" description="Disordered" evidence="6">
    <location>
        <begin position="652"/>
        <end position="673"/>
    </location>
</feature>
<evidence type="ECO:0000256" key="4">
    <source>
        <dbReference type="ARBA" id="ARBA00022525"/>
    </source>
</evidence>
<dbReference type="RefSeq" id="WP_131143761.1">
    <property type="nucleotide sequence ID" value="NZ_BMWV01000006.1"/>
</dbReference>
<dbReference type="InterPro" id="IPR034033">
    <property type="entry name" value="Serralysin-like"/>
</dbReference>
<keyword evidence="5" id="KW-0677">Repeat</keyword>
<dbReference type="PROSITE" id="PS00330">
    <property type="entry name" value="HEMOLYSIN_CALCIUM"/>
    <property type="match status" value="21"/>
</dbReference>
<keyword evidence="9" id="KW-1185">Reference proteome</keyword>
<dbReference type="PANTHER" id="PTHR38340">
    <property type="entry name" value="S-LAYER PROTEIN"/>
    <property type="match status" value="1"/>
</dbReference>
<feature type="region of interest" description="Disordered" evidence="6">
    <location>
        <begin position="954"/>
        <end position="981"/>
    </location>
</feature>
<evidence type="ECO:0000256" key="5">
    <source>
        <dbReference type="ARBA" id="ARBA00022737"/>
    </source>
</evidence>
<dbReference type="SMART" id="SM00235">
    <property type="entry name" value="ZnMc"/>
    <property type="match status" value="1"/>
</dbReference>
<feature type="region of interest" description="Disordered" evidence="6">
    <location>
        <begin position="314"/>
        <end position="335"/>
    </location>
</feature>
<dbReference type="InterPro" id="IPR018511">
    <property type="entry name" value="Hemolysin-typ_Ca-bd_CS"/>
</dbReference>
<comment type="subcellular location">
    <subcellularLocation>
        <location evidence="2">Secreted</location>
    </subcellularLocation>
</comment>
<dbReference type="InterPro" id="IPR013858">
    <property type="entry name" value="Peptidase_M10B_C"/>
</dbReference>
<dbReference type="InterPro" id="IPR050557">
    <property type="entry name" value="RTX_toxin/Mannuronan_C5-epim"/>
</dbReference>
<feature type="compositionally biased region" description="Gly residues" evidence="6">
    <location>
        <begin position="972"/>
        <end position="981"/>
    </location>
</feature>
<evidence type="ECO:0000313" key="9">
    <source>
        <dbReference type="Proteomes" id="UP000292307"/>
    </source>
</evidence>
<comment type="similarity">
    <text evidence="3">Belongs to the peptidase M10B family.</text>
</comment>
<dbReference type="Gene3D" id="2.150.10.10">
    <property type="entry name" value="Serralysin-like metalloprotease, C-terminal"/>
    <property type="match status" value="7"/>
</dbReference>
<dbReference type="Pfam" id="PF08548">
    <property type="entry name" value="Peptidase_M10_C"/>
    <property type="match status" value="1"/>
</dbReference>
<keyword evidence="4" id="KW-0964">Secreted</keyword>
<dbReference type="PRINTS" id="PR00313">
    <property type="entry name" value="CABNDNGRPT"/>
</dbReference>
<dbReference type="Proteomes" id="UP000292307">
    <property type="component" value="Chromosome"/>
</dbReference>
<dbReference type="CDD" id="cd04277">
    <property type="entry name" value="ZnMc_serralysin_like"/>
    <property type="match status" value="1"/>
</dbReference>